<protein>
    <recommendedName>
        <fullName evidence="9">ABC transporter domain-containing protein</fullName>
    </recommendedName>
</protein>
<dbReference type="InterPro" id="IPR017871">
    <property type="entry name" value="ABC_transporter-like_CS"/>
</dbReference>
<keyword evidence="2" id="KW-0813">Transport</keyword>
<evidence type="ECO:0000256" key="8">
    <source>
        <dbReference type="ARBA" id="ARBA00023136"/>
    </source>
</evidence>
<proteinExistence type="predicted"/>
<dbReference type="PROSITE" id="PS00211">
    <property type="entry name" value="ABC_TRANSPORTER_1"/>
    <property type="match status" value="2"/>
</dbReference>
<keyword evidence="3" id="KW-1003">Cell membrane</keyword>
<dbReference type="Pfam" id="PF00005">
    <property type="entry name" value="ABC_tran"/>
    <property type="match status" value="2"/>
</dbReference>
<accession>A0A381NN83</accession>
<evidence type="ECO:0000256" key="3">
    <source>
        <dbReference type="ARBA" id="ARBA00022475"/>
    </source>
</evidence>
<keyword evidence="5" id="KW-0547">Nucleotide-binding</keyword>
<gene>
    <name evidence="10" type="ORF">METZ01_LOCUS8841</name>
</gene>
<evidence type="ECO:0000256" key="1">
    <source>
        <dbReference type="ARBA" id="ARBA00004202"/>
    </source>
</evidence>
<comment type="subcellular location">
    <subcellularLocation>
        <location evidence="1">Cell membrane</location>
        <topology evidence="1">Peripheral membrane protein</topology>
    </subcellularLocation>
</comment>
<dbReference type="NCBIfam" id="NF008453">
    <property type="entry name" value="PRK11308.1"/>
    <property type="match status" value="2"/>
</dbReference>
<sequence>MSESLVQVKNLGIGFTSQAEVTLPILRNIDLAIGEGETIGLVGESGCGKSTLALAMMGYLKSGLRVLEGDSLFRGRNVFDMDKRTLEDIRGGELALIPQNAGQSLTPTSRIGRQINESVKLHTRLAKEQRRERVIELLSQVRLPQPQELLSRYPHELSGGQQQRVAIAMALAGEPDVLLLDEPTTGLDVTTQAHILELLRDLATETGTAMVYVSHDLGAIARVSDRIAVMYAGEFVLEGTAHQVLNRPAHPYARGLLLSIPRLKEAVVPASMPGLPPPPGEAGQGCAFADRCPMVEQLCRDKRPALEPTAMQELVRCHFHEQVDQLPLPESPKRPDRSNLDELNNILRFDNVAISYAKPSVVDQILNRQPDVTPTVDNIDLTICRGETIGLVGESGSGKSTILRAIAGLLSPQSGTITYDEAESLNTSVGEREKDLLRSVQLIFQNPDASLNPRHTVAELLAQPLKLYFGLSGDELRERSVALLERVRLRVDYLERLPSQLSGGEKQRVAVARAFAAEPELVLCDEVTSALDVSVQAAVLHLLTQLQVDHGTTYIFVSHDLAVVRALADRVAVLYQGRLCEMGPSENVYRSPSHPYTEVLLGAVLEPDPDAEPVLAAEDAVDLFPPTKGCPFHRRCPRHIGDICDNETPPWQPTEFGHSIRCHIPLGELRDMQYQSARHTELTAKPSTI</sequence>
<name>A0A381NN83_9ZZZZ</name>
<dbReference type="GO" id="GO:0005886">
    <property type="term" value="C:plasma membrane"/>
    <property type="evidence" value="ECO:0007669"/>
    <property type="project" value="UniProtKB-SubCell"/>
</dbReference>
<organism evidence="10">
    <name type="scientific">marine metagenome</name>
    <dbReference type="NCBI Taxonomy" id="408172"/>
    <lineage>
        <taxon>unclassified sequences</taxon>
        <taxon>metagenomes</taxon>
        <taxon>ecological metagenomes</taxon>
    </lineage>
</organism>
<dbReference type="SMART" id="SM00382">
    <property type="entry name" value="AAA"/>
    <property type="match status" value="2"/>
</dbReference>
<evidence type="ECO:0000256" key="2">
    <source>
        <dbReference type="ARBA" id="ARBA00022448"/>
    </source>
</evidence>
<dbReference type="InterPro" id="IPR013563">
    <property type="entry name" value="Oligopep_ABC_C"/>
</dbReference>
<dbReference type="GO" id="GO:0016887">
    <property type="term" value="F:ATP hydrolysis activity"/>
    <property type="evidence" value="ECO:0007669"/>
    <property type="project" value="InterPro"/>
</dbReference>
<evidence type="ECO:0000313" key="10">
    <source>
        <dbReference type="EMBL" id="SUZ55987.1"/>
    </source>
</evidence>
<dbReference type="NCBIfam" id="TIGR01727">
    <property type="entry name" value="oligo_HPY"/>
    <property type="match status" value="2"/>
</dbReference>
<evidence type="ECO:0000256" key="4">
    <source>
        <dbReference type="ARBA" id="ARBA00022519"/>
    </source>
</evidence>
<evidence type="ECO:0000256" key="7">
    <source>
        <dbReference type="ARBA" id="ARBA00022967"/>
    </source>
</evidence>
<dbReference type="Gene3D" id="3.40.50.300">
    <property type="entry name" value="P-loop containing nucleotide triphosphate hydrolases"/>
    <property type="match status" value="2"/>
</dbReference>
<dbReference type="CDD" id="cd03257">
    <property type="entry name" value="ABC_NikE_OppD_transporters"/>
    <property type="match status" value="2"/>
</dbReference>
<dbReference type="Pfam" id="PF08352">
    <property type="entry name" value="oligo_HPY"/>
    <property type="match status" value="2"/>
</dbReference>
<evidence type="ECO:0000259" key="9">
    <source>
        <dbReference type="PROSITE" id="PS50893"/>
    </source>
</evidence>
<keyword evidence="7" id="KW-1278">Translocase</keyword>
<keyword evidence="4" id="KW-0997">Cell inner membrane</keyword>
<dbReference type="GO" id="GO:0015833">
    <property type="term" value="P:peptide transport"/>
    <property type="evidence" value="ECO:0007669"/>
    <property type="project" value="InterPro"/>
</dbReference>
<keyword evidence="6" id="KW-0067">ATP-binding</keyword>
<dbReference type="InterPro" id="IPR003439">
    <property type="entry name" value="ABC_transporter-like_ATP-bd"/>
</dbReference>
<dbReference type="FunFam" id="3.40.50.300:FF:000016">
    <property type="entry name" value="Oligopeptide ABC transporter ATP-binding component"/>
    <property type="match status" value="1"/>
</dbReference>
<reference evidence="10" key="1">
    <citation type="submission" date="2018-05" db="EMBL/GenBank/DDBJ databases">
        <authorList>
            <person name="Lanie J.A."/>
            <person name="Ng W.-L."/>
            <person name="Kazmierczak K.M."/>
            <person name="Andrzejewski T.M."/>
            <person name="Davidsen T.M."/>
            <person name="Wayne K.J."/>
            <person name="Tettelin H."/>
            <person name="Glass J.I."/>
            <person name="Rusch D."/>
            <person name="Podicherti R."/>
            <person name="Tsui H.-C.T."/>
            <person name="Winkler M.E."/>
        </authorList>
    </citation>
    <scope>NUCLEOTIDE SEQUENCE</scope>
</reference>
<dbReference type="GO" id="GO:0005524">
    <property type="term" value="F:ATP binding"/>
    <property type="evidence" value="ECO:0007669"/>
    <property type="project" value="UniProtKB-KW"/>
</dbReference>
<dbReference type="PANTHER" id="PTHR43297">
    <property type="entry name" value="OLIGOPEPTIDE TRANSPORT ATP-BINDING PROTEIN APPD"/>
    <property type="match status" value="1"/>
</dbReference>
<dbReference type="PANTHER" id="PTHR43297:SF14">
    <property type="entry name" value="ATPASE AAA-TYPE CORE DOMAIN-CONTAINING PROTEIN"/>
    <property type="match status" value="1"/>
</dbReference>
<feature type="domain" description="ABC transporter" evidence="9">
    <location>
        <begin position="6"/>
        <end position="257"/>
    </location>
</feature>
<dbReference type="EMBL" id="UINC01000473">
    <property type="protein sequence ID" value="SUZ55987.1"/>
    <property type="molecule type" value="Genomic_DNA"/>
</dbReference>
<dbReference type="InterPro" id="IPR003593">
    <property type="entry name" value="AAA+_ATPase"/>
</dbReference>
<keyword evidence="8" id="KW-0472">Membrane</keyword>
<dbReference type="InterPro" id="IPR027417">
    <property type="entry name" value="P-loop_NTPase"/>
</dbReference>
<dbReference type="SUPFAM" id="SSF52540">
    <property type="entry name" value="P-loop containing nucleoside triphosphate hydrolases"/>
    <property type="match status" value="2"/>
</dbReference>
<dbReference type="NCBIfam" id="NF007739">
    <property type="entry name" value="PRK10419.1"/>
    <property type="match status" value="2"/>
</dbReference>
<evidence type="ECO:0000256" key="5">
    <source>
        <dbReference type="ARBA" id="ARBA00022741"/>
    </source>
</evidence>
<dbReference type="AlphaFoldDB" id="A0A381NN83"/>
<evidence type="ECO:0000256" key="6">
    <source>
        <dbReference type="ARBA" id="ARBA00022840"/>
    </source>
</evidence>
<feature type="domain" description="ABC transporter" evidence="9">
    <location>
        <begin position="347"/>
        <end position="601"/>
    </location>
</feature>
<dbReference type="PROSITE" id="PS50893">
    <property type="entry name" value="ABC_TRANSPORTER_2"/>
    <property type="match status" value="2"/>
</dbReference>
<dbReference type="InterPro" id="IPR050388">
    <property type="entry name" value="ABC_Ni/Peptide_Import"/>
</dbReference>